<accession>A0AAV7N4I3</accession>
<keyword evidence="5" id="KW-1185">Reference proteome</keyword>
<dbReference type="Gene3D" id="2.130.10.10">
    <property type="entry name" value="YVTN repeat-like/Quinoprotein amine dehydrogenase"/>
    <property type="match status" value="1"/>
</dbReference>
<dbReference type="InterPro" id="IPR042627">
    <property type="entry name" value="FBXW2"/>
</dbReference>
<dbReference type="InterPro" id="IPR036047">
    <property type="entry name" value="F-box-like_dom_sf"/>
</dbReference>
<dbReference type="InterPro" id="IPR036322">
    <property type="entry name" value="WD40_repeat_dom_sf"/>
</dbReference>
<dbReference type="PANTHER" id="PTHR44436:SF1">
    <property type="entry name" value="F-BOX_WD REPEAT-CONTAINING PROTEIN 2"/>
    <property type="match status" value="1"/>
</dbReference>
<keyword evidence="2" id="KW-0677">Repeat</keyword>
<dbReference type="PANTHER" id="PTHR44436">
    <property type="entry name" value="F-BOX/WD REPEAT-CONTAINING PROTEIN 2"/>
    <property type="match status" value="1"/>
</dbReference>
<dbReference type="Proteomes" id="UP001066276">
    <property type="component" value="Chromosome 9"/>
</dbReference>
<comment type="caution">
    <text evidence="4">The sequence shown here is derived from an EMBL/GenBank/DDBJ whole genome shotgun (WGS) entry which is preliminary data.</text>
</comment>
<dbReference type="SUPFAM" id="SSF50978">
    <property type="entry name" value="WD40 repeat-like"/>
    <property type="match status" value="1"/>
</dbReference>
<dbReference type="SMART" id="SM00256">
    <property type="entry name" value="FBOX"/>
    <property type="match status" value="1"/>
</dbReference>
<gene>
    <name evidence="4" type="ORF">NDU88_007736</name>
</gene>
<dbReference type="InterPro" id="IPR001810">
    <property type="entry name" value="F-box_dom"/>
</dbReference>
<sequence>MAELTVDCLVCIFSYLNPKELLTAAVVSKEWNEAAETSQLWRRMCLSRWTFCNISNIIPGMQTWKKYYLHRSQLEDQMTSGRGALDYTCKTMRGHNGTIVGMAYLSENEHEFESGHFMSVVCTASTDCTIRAWNLQEGTQIWSSAVQQEALSQLITIPQEKIVLTSDVKGTIKVWSGQKGEELAAFPTNTSKCVMAIYTVHDNMFVSAGIGGGFLYTLGVPALNEISRVRVLTDDAVDLVICSPDMQWIVAANLYNVHELPKIFCSKSITNPSKDEPTITSTLPINGCVEACWLPKEAARLAVINQDPGQEHKVTTFSITAKKSKYKTQIIVEQVAHFAVPGRGTTAFHIRGHGAETLLLGSGPELHLYTISGSKLASFSDHTKDITSICVDPFRVITSSMYLSLRVYTWKTENKTYNLTSRYHLLGGSHRFSRGVSSVVCDYVSIASSVDGTDGKSILRAYCFNV</sequence>
<dbReference type="InterPro" id="IPR015943">
    <property type="entry name" value="WD40/YVTN_repeat-like_dom_sf"/>
</dbReference>
<evidence type="ECO:0000313" key="5">
    <source>
        <dbReference type="Proteomes" id="UP001066276"/>
    </source>
</evidence>
<dbReference type="Pfam" id="PF12937">
    <property type="entry name" value="F-box-like"/>
    <property type="match status" value="1"/>
</dbReference>
<feature type="domain" description="F-box" evidence="3">
    <location>
        <begin position="1"/>
        <end position="44"/>
    </location>
</feature>
<protein>
    <recommendedName>
        <fullName evidence="3">F-box domain-containing protein</fullName>
    </recommendedName>
</protein>
<proteinExistence type="predicted"/>
<dbReference type="EMBL" id="JANPWB010000013">
    <property type="protein sequence ID" value="KAJ1110384.1"/>
    <property type="molecule type" value="Genomic_DNA"/>
</dbReference>
<name>A0AAV7N4I3_PLEWA</name>
<dbReference type="SMART" id="SM00320">
    <property type="entry name" value="WD40"/>
    <property type="match status" value="3"/>
</dbReference>
<dbReference type="SUPFAM" id="SSF81383">
    <property type="entry name" value="F-box domain"/>
    <property type="match status" value="1"/>
</dbReference>
<dbReference type="AlphaFoldDB" id="A0AAV7N4I3"/>
<reference evidence="4" key="1">
    <citation type="journal article" date="2022" name="bioRxiv">
        <title>Sequencing and chromosome-scale assembly of the giantPleurodeles waltlgenome.</title>
        <authorList>
            <person name="Brown T."/>
            <person name="Elewa A."/>
            <person name="Iarovenko S."/>
            <person name="Subramanian E."/>
            <person name="Araus A.J."/>
            <person name="Petzold A."/>
            <person name="Susuki M."/>
            <person name="Suzuki K.-i.T."/>
            <person name="Hayashi T."/>
            <person name="Toyoda A."/>
            <person name="Oliveira C."/>
            <person name="Osipova E."/>
            <person name="Leigh N.D."/>
            <person name="Simon A."/>
            <person name="Yun M.H."/>
        </authorList>
    </citation>
    <scope>NUCLEOTIDE SEQUENCE</scope>
    <source>
        <strain evidence="4">20211129_DDA</strain>
        <tissue evidence="4">Liver</tissue>
    </source>
</reference>
<dbReference type="Gene3D" id="1.20.1280.50">
    <property type="match status" value="1"/>
</dbReference>
<evidence type="ECO:0000259" key="3">
    <source>
        <dbReference type="PROSITE" id="PS50181"/>
    </source>
</evidence>
<keyword evidence="1" id="KW-0853">WD repeat</keyword>
<evidence type="ECO:0000256" key="1">
    <source>
        <dbReference type="ARBA" id="ARBA00022574"/>
    </source>
</evidence>
<evidence type="ECO:0000313" key="4">
    <source>
        <dbReference type="EMBL" id="KAJ1110384.1"/>
    </source>
</evidence>
<dbReference type="Pfam" id="PF00400">
    <property type="entry name" value="WD40"/>
    <property type="match status" value="1"/>
</dbReference>
<organism evidence="4 5">
    <name type="scientific">Pleurodeles waltl</name>
    <name type="common">Iberian ribbed newt</name>
    <dbReference type="NCBI Taxonomy" id="8319"/>
    <lineage>
        <taxon>Eukaryota</taxon>
        <taxon>Metazoa</taxon>
        <taxon>Chordata</taxon>
        <taxon>Craniata</taxon>
        <taxon>Vertebrata</taxon>
        <taxon>Euteleostomi</taxon>
        <taxon>Amphibia</taxon>
        <taxon>Batrachia</taxon>
        <taxon>Caudata</taxon>
        <taxon>Salamandroidea</taxon>
        <taxon>Salamandridae</taxon>
        <taxon>Pleurodelinae</taxon>
        <taxon>Pleurodeles</taxon>
    </lineage>
</organism>
<dbReference type="PROSITE" id="PS50181">
    <property type="entry name" value="FBOX"/>
    <property type="match status" value="1"/>
</dbReference>
<dbReference type="InterPro" id="IPR001680">
    <property type="entry name" value="WD40_rpt"/>
</dbReference>
<evidence type="ECO:0000256" key="2">
    <source>
        <dbReference type="ARBA" id="ARBA00022737"/>
    </source>
</evidence>